<sequence>MRHGYRHGYGYKSDGSGYGMGFTWGPVPDRPTYIPPRTMASHTPSPQRTALATEDLDDRHPVTAIGNFFIAAIFVAVLAWIGFCALKIAGVV</sequence>
<keyword evidence="1" id="KW-0472">Membrane</keyword>
<accession>A0A6L3W3D2</accession>
<feature type="transmembrane region" description="Helical" evidence="1">
    <location>
        <begin position="64"/>
        <end position="86"/>
    </location>
</feature>
<protein>
    <submittedName>
        <fullName evidence="2">Uncharacterized protein</fullName>
    </submittedName>
</protein>
<name>A0A6L3W3D2_9ACTN</name>
<gene>
    <name evidence="2" type="ORF">F9B16_02275</name>
</gene>
<dbReference type="Proteomes" id="UP000483004">
    <property type="component" value="Unassembled WGS sequence"/>
</dbReference>
<dbReference type="EMBL" id="WBMR01000003">
    <property type="protein sequence ID" value="KAB2388777.1"/>
    <property type="molecule type" value="Genomic_DNA"/>
</dbReference>
<proteinExistence type="predicted"/>
<organism evidence="2 3">
    <name type="scientific">Actinomadura montaniterrae</name>
    <dbReference type="NCBI Taxonomy" id="1803903"/>
    <lineage>
        <taxon>Bacteria</taxon>
        <taxon>Bacillati</taxon>
        <taxon>Actinomycetota</taxon>
        <taxon>Actinomycetes</taxon>
        <taxon>Streptosporangiales</taxon>
        <taxon>Thermomonosporaceae</taxon>
        <taxon>Actinomadura</taxon>
    </lineage>
</organism>
<keyword evidence="1" id="KW-0812">Transmembrane</keyword>
<comment type="caution">
    <text evidence="2">The sequence shown here is derived from an EMBL/GenBank/DDBJ whole genome shotgun (WGS) entry which is preliminary data.</text>
</comment>
<keyword evidence="3" id="KW-1185">Reference proteome</keyword>
<evidence type="ECO:0000313" key="2">
    <source>
        <dbReference type="EMBL" id="KAB2388777.1"/>
    </source>
</evidence>
<keyword evidence="1" id="KW-1133">Transmembrane helix</keyword>
<evidence type="ECO:0000256" key="1">
    <source>
        <dbReference type="SAM" id="Phobius"/>
    </source>
</evidence>
<evidence type="ECO:0000313" key="3">
    <source>
        <dbReference type="Proteomes" id="UP000483004"/>
    </source>
</evidence>
<dbReference type="RefSeq" id="WP_151538123.1">
    <property type="nucleotide sequence ID" value="NZ_WBMR01000003.1"/>
</dbReference>
<dbReference type="AlphaFoldDB" id="A0A6L3W3D2"/>
<reference evidence="2 3" key="1">
    <citation type="submission" date="2019-09" db="EMBL/GenBank/DDBJ databases">
        <title>Actinomadura physcomitrii sp. nov., a novel actinomycete isolated from moss [Physcomitrium sphaericum (Ludw) Fuernr].</title>
        <authorList>
            <person name="Liu C."/>
            <person name="Zhuang X."/>
        </authorList>
    </citation>
    <scope>NUCLEOTIDE SEQUENCE [LARGE SCALE GENOMIC DNA]</scope>
    <source>
        <strain evidence="2 3">CYP1-1B</strain>
    </source>
</reference>